<dbReference type="SUPFAM" id="SSF57667">
    <property type="entry name" value="beta-beta-alpha zinc fingers"/>
    <property type="match status" value="1"/>
</dbReference>
<dbReference type="VEuPathDB" id="VectorBase:LDEU011348"/>
<evidence type="ECO:0000313" key="4">
    <source>
        <dbReference type="Proteomes" id="UP000288716"/>
    </source>
</evidence>
<feature type="domain" description="C2H2-type" evidence="2">
    <location>
        <begin position="95"/>
        <end position="123"/>
    </location>
</feature>
<keyword evidence="1" id="KW-0863">Zinc-finger</keyword>
<dbReference type="Gene3D" id="3.30.160.60">
    <property type="entry name" value="Classic Zinc Finger"/>
    <property type="match status" value="1"/>
</dbReference>
<dbReference type="EMBL" id="NCKV01016062">
    <property type="protein sequence ID" value="RWS20692.1"/>
    <property type="molecule type" value="Genomic_DNA"/>
</dbReference>
<comment type="caution">
    <text evidence="3">The sequence shown here is derived from an EMBL/GenBank/DDBJ whole genome shotgun (WGS) entry which is preliminary data.</text>
</comment>
<sequence length="205" mass="24142">MVTKKTELCKVSKETCKTMDVKHKRAKRNAKNLTCRVLRTEENTIIDCTKIKLNVKKDSKNLTNNSPDAQKFKMKIFEMFEDKISLKMKKGVKKYKCNLCTKIFNTSLDVESHIQNIHRIEKSIKNSTVNKNREKTQVKCKKPKIRRDNSKIDNQFKPVKLSGVQKYKCNRCKKIFKAKSVHDVEVYKCDLCWKIYKSEKTKIDI</sequence>
<dbReference type="GO" id="GO:0008270">
    <property type="term" value="F:zinc ion binding"/>
    <property type="evidence" value="ECO:0007669"/>
    <property type="project" value="UniProtKB-KW"/>
</dbReference>
<evidence type="ECO:0000256" key="1">
    <source>
        <dbReference type="PROSITE-ProRule" id="PRU00042"/>
    </source>
</evidence>
<dbReference type="SMART" id="SM00355">
    <property type="entry name" value="ZnF_C2H2"/>
    <property type="match status" value="1"/>
</dbReference>
<dbReference type="OrthoDB" id="6077919at2759"/>
<gene>
    <name evidence="3" type="ORF">B4U80_14237</name>
</gene>
<keyword evidence="1" id="KW-0862">Zinc</keyword>
<protein>
    <recommendedName>
        <fullName evidence="2">C2H2-type domain-containing protein</fullName>
    </recommendedName>
</protein>
<evidence type="ECO:0000259" key="2">
    <source>
        <dbReference type="PROSITE" id="PS50157"/>
    </source>
</evidence>
<name>A0A443RZI8_9ACAR</name>
<dbReference type="PROSITE" id="PS50157">
    <property type="entry name" value="ZINC_FINGER_C2H2_2"/>
    <property type="match status" value="1"/>
</dbReference>
<dbReference type="Proteomes" id="UP000288716">
    <property type="component" value="Unassembled WGS sequence"/>
</dbReference>
<proteinExistence type="predicted"/>
<organism evidence="3 4">
    <name type="scientific">Leptotrombidium deliense</name>
    <dbReference type="NCBI Taxonomy" id="299467"/>
    <lineage>
        <taxon>Eukaryota</taxon>
        <taxon>Metazoa</taxon>
        <taxon>Ecdysozoa</taxon>
        <taxon>Arthropoda</taxon>
        <taxon>Chelicerata</taxon>
        <taxon>Arachnida</taxon>
        <taxon>Acari</taxon>
        <taxon>Acariformes</taxon>
        <taxon>Trombidiformes</taxon>
        <taxon>Prostigmata</taxon>
        <taxon>Anystina</taxon>
        <taxon>Parasitengona</taxon>
        <taxon>Trombiculoidea</taxon>
        <taxon>Trombiculidae</taxon>
        <taxon>Leptotrombidium</taxon>
    </lineage>
</organism>
<dbReference type="AlphaFoldDB" id="A0A443RZI8"/>
<dbReference type="InterPro" id="IPR013087">
    <property type="entry name" value="Znf_C2H2_type"/>
</dbReference>
<dbReference type="InterPro" id="IPR036236">
    <property type="entry name" value="Znf_C2H2_sf"/>
</dbReference>
<accession>A0A443RZI8</accession>
<evidence type="ECO:0000313" key="3">
    <source>
        <dbReference type="EMBL" id="RWS20692.1"/>
    </source>
</evidence>
<keyword evidence="4" id="KW-1185">Reference proteome</keyword>
<reference evidence="3 4" key="1">
    <citation type="journal article" date="2018" name="Gigascience">
        <title>Genomes of trombidid mites reveal novel predicted allergens and laterally-transferred genes associated with secondary metabolism.</title>
        <authorList>
            <person name="Dong X."/>
            <person name="Chaisiri K."/>
            <person name="Xia D."/>
            <person name="Armstrong S.D."/>
            <person name="Fang Y."/>
            <person name="Donnelly M.J."/>
            <person name="Kadowaki T."/>
            <person name="McGarry J.W."/>
            <person name="Darby A.C."/>
            <person name="Makepeace B.L."/>
        </authorList>
    </citation>
    <scope>NUCLEOTIDE SEQUENCE [LARGE SCALE GENOMIC DNA]</scope>
    <source>
        <strain evidence="3">UoL-UT</strain>
    </source>
</reference>
<dbReference type="PROSITE" id="PS00028">
    <property type="entry name" value="ZINC_FINGER_C2H2_1"/>
    <property type="match status" value="1"/>
</dbReference>
<keyword evidence="1" id="KW-0479">Metal-binding</keyword>